<dbReference type="OMA" id="WEYLFSQ"/>
<dbReference type="InterPro" id="IPR006629">
    <property type="entry name" value="LITAF"/>
</dbReference>
<dbReference type="GO" id="GO:0009893">
    <property type="term" value="P:positive regulation of metabolic process"/>
    <property type="evidence" value="ECO:0007669"/>
    <property type="project" value="UniProtKB-ARBA"/>
</dbReference>
<gene>
    <name evidence="14" type="ORF">ATEG_07586</name>
</gene>
<evidence type="ECO:0000256" key="10">
    <source>
        <dbReference type="ARBA" id="ARBA00042461"/>
    </source>
</evidence>
<dbReference type="Gene3D" id="4.10.240.10">
    <property type="entry name" value="Zn(2)-C6 fungal-type DNA-binding domain"/>
    <property type="match status" value="1"/>
</dbReference>
<dbReference type="Proteomes" id="UP000007963">
    <property type="component" value="Unassembled WGS sequence"/>
</dbReference>
<keyword evidence="6" id="KW-0804">Transcription</keyword>
<name>Q0CFE8_ASPTN</name>
<evidence type="ECO:0000256" key="9">
    <source>
        <dbReference type="ARBA" id="ARBA00041135"/>
    </source>
</evidence>
<dbReference type="AlphaFoldDB" id="Q0CFE8"/>
<keyword evidence="2" id="KW-0479">Metal-binding</keyword>
<organism evidence="14 15">
    <name type="scientific">Aspergillus terreus (strain NIH 2624 / FGSC A1156)</name>
    <dbReference type="NCBI Taxonomy" id="341663"/>
    <lineage>
        <taxon>Eukaryota</taxon>
        <taxon>Fungi</taxon>
        <taxon>Dikarya</taxon>
        <taxon>Ascomycota</taxon>
        <taxon>Pezizomycotina</taxon>
        <taxon>Eurotiomycetes</taxon>
        <taxon>Eurotiomycetidae</taxon>
        <taxon>Eurotiales</taxon>
        <taxon>Aspergillaceae</taxon>
        <taxon>Aspergillus</taxon>
        <taxon>Aspergillus subgen. Circumdati</taxon>
    </lineage>
</organism>
<dbReference type="CDD" id="cd12148">
    <property type="entry name" value="fungal_TF_MHR"/>
    <property type="match status" value="1"/>
</dbReference>
<dbReference type="EMBL" id="CH476604">
    <property type="protein sequence ID" value="EAU31848.1"/>
    <property type="molecule type" value="Genomic_DNA"/>
</dbReference>
<dbReference type="InterPro" id="IPR051089">
    <property type="entry name" value="prtT"/>
</dbReference>
<dbReference type="CDD" id="cd00067">
    <property type="entry name" value="GAL4"/>
    <property type="match status" value="1"/>
</dbReference>
<protein>
    <recommendedName>
        <fullName evidence="9">Transcriptional activator of proteases prtT</fullName>
    </recommendedName>
    <alternativeName>
        <fullName evidence="10">Zn(2)-C6 zinc finger-containing protein prtT</fullName>
    </alternativeName>
</protein>
<dbReference type="PANTHER" id="PTHR31845">
    <property type="entry name" value="FINGER DOMAIN PROTEIN, PUTATIVE-RELATED"/>
    <property type="match status" value="1"/>
</dbReference>
<dbReference type="PROSITE" id="PS50048">
    <property type="entry name" value="ZN2_CY6_FUNGAL_2"/>
    <property type="match status" value="1"/>
</dbReference>
<dbReference type="InterPro" id="IPR036864">
    <property type="entry name" value="Zn2-C6_fun-type_DNA-bd_sf"/>
</dbReference>
<evidence type="ECO:0000256" key="7">
    <source>
        <dbReference type="ARBA" id="ARBA00023242"/>
    </source>
</evidence>
<evidence type="ECO:0000256" key="4">
    <source>
        <dbReference type="ARBA" id="ARBA00023015"/>
    </source>
</evidence>
<evidence type="ECO:0000256" key="11">
    <source>
        <dbReference type="SAM" id="MobiDB-lite"/>
    </source>
</evidence>
<dbReference type="HOGENOM" id="CLU_460006_0_0_1"/>
<dbReference type="SMART" id="SM00714">
    <property type="entry name" value="LITAF"/>
    <property type="match status" value="1"/>
</dbReference>
<feature type="region of interest" description="Disordered" evidence="11">
    <location>
        <begin position="1"/>
        <end position="46"/>
    </location>
</feature>
<dbReference type="OrthoDB" id="2595934at2759"/>
<evidence type="ECO:0000256" key="8">
    <source>
        <dbReference type="ARBA" id="ARBA00038134"/>
    </source>
</evidence>
<dbReference type="PANTHER" id="PTHR31845:SF34">
    <property type="entry name" value="TRANSCRIPTIONAL ACTIVATOR OF PROTEASES PRTT"/>
    <property type="match status" value="1"/>
</dbReference>
<dbReference type="RefSeq" id="XP_001216207.1">
    <property type="nucleotide sequence ID" value="XM_001216207.1"/>
</dbReference>
<evidence type="ECO:0000256" key="3">
    <source>
        <dbReference type="ARBA" id="ARBA00022833"/>
    </source>
</evidence>
<evidence type="ECO:0000313" key="15">
    <source>
        <dbReference type="Proteomes" id="UP000007963"/>
    </source>
</evidence>
<dbReference type="GO" id="GO:0008270">
    <property type="term" value="F:zinc ion binding"/>
    <property type="evidence" value="ECO:0007669"/>
    <property type="project" value="InterPro"/>
</dbReference>
<evidence type="ECO:0000256" key="2">
    <source>
        <dbReference type="ARBA" id="ARBA00022723"/>
    </source>
</evidence>
<comment type="subcellular location">
    <subcellularLocation>
        <location evidence="1">Nucleus</location>
    </subcellularLocation>
</comment>
<dbReference type="VEuPathDB" id="FungiDB:ATEG_07586"/>
<sequence>MAEKISDMPVYDQQPQPIHYQPTPIQPQQTPMSPQPTYPQQHQGPIQPDIAYLHDPIHGQQQTKDQSHQMTFYGGMQHPSGYNTASPLHALQRGPAPVDCPVCGYREMTRVEAEAGSTTHGWAAVLCCCFCLGCIPYLMTSLKDMHHHCGKCGALLATWHNSGRVEVHQNPRSSLSWPLVDAMSPVHGESPSPHYRRNCCTFACIKPTWKMPPDRGRASRACVTCRKQKTRCYESGVSGRPCLRCERLRQRCSFVSSAGEEVVATSISTEARLAQLESTVGALLERLGEDSTSITTGQRSATRLAENRIGTETPVSAGAVSTKPEAQSAPPVMVIRDLASDIGMKSPETSSHVSVLEGLITPDLALSLLKIFAEHYGRWVLFDEENDPKDLLQKVSRSPLLLCACCLIAVRHTTEDLAVNLAPKLYQCARSLVSNALLDAPQPIEFFQASLILSMWSTTVGQVPLSIDSWLLSGFALQHWQSSGVFDQARPHGGTQPTKTTLDYCCLWNHLCLVHLHYCVGTSRLSMLQEAQIARCRSIVESDRVTNYELRMVAEVFLYWAVYVNTTERTIDLLKSVADLQSWRKEWQFVLGM</sequence>
<dbReference type="Pfam" id="PF00172">
    <property type="entry name" value="Zn_clus"/>
    <property type="match status" value="1"/>
</dbReference>
<evidence type="ECO:0000313" key="14">
    <source>
        <dbReference type="EMBL" id="EAU31848.1"/>
    </source>
</evidence>
<keyword evidence="5" id="KW-0238">DNA-binding</keyword>
<dbReference type="eggNOG" id="ENOG502QUEK">
    <property type="taxonomic scope" value="Eukaryota"/>
</dbReference>
<dbReference type="STRING" id="341663.Q0CFE8"/>
<dbReference type="Pfam" id="PF10601">
    <property type="entry name" value="zf-LITAF-like"/>
    <property type="match status" value="1"/>
</dbReference>
<evidence type="ECO:0000259" key="12">
    <source>
        <dbReference type="PROSITE" id="PS50048"/>
    </source>
</evidence>
<dbReference type="InterPro" id="IPR001138">
    <property type="entry name" value="Zn2Cys6_DnaBD"/>
</dbReference>
<dbReference type="GO" id="GO:0000981">
    <property type="term" value="F:DNA-binding transcription factor activity, RNA polymerase II-specific"/>
    <property type="evidence" value="ECO:0007669"/>
    <property type="project" value="InterPro"/>
</dbReference>
<dbReference type="GO" id="GO:0005634">
    <property type="term" value="C:nucleus"/>
    <property type="evidence" value="ECO:0007669"/>
    <property type="project" value="UniProtKB-SubCell"/>
</dbReference>
<evidence type="ECO:0000256" key="1">
    <source>
        <dbReference type="ARBA" id="ARBA00004123"/>
    </source>
</evidence>
<dbReference type="GO" id="GO:0000976">
    <property type="term" value="F:transcription cis-regulatory region binding"/>
    <property type="evidence" value="ECO:0007669"/>
    <property type="project" value="TreeGrafter"/>
</dbReference>
<keyword evidence="7" id="KW-0539">Nucleus</keyword>
<evidence type="ECO:0000256" key="5">
    <source>
        <dbReference type="ARBA" id="ARBA00023125"/>
    </source>
</evidence>
<evidence type="ECO:0000259" key="13">
    <source>
        <dbReference type="PROSITE" id="PS51837"/>
    </source>
</evidence>
<keyword evidence="4" id="KW-0805">Transcription regulation</keyword>
<evidence type="ECO:0000256" key="6">
    <source>
        <dbReference type="ARBA" id="ARBA00023163"/>
    </source>
</evidence>
<dbReference type="PROSITE" id="PS51837">
    <property type="entry name" value="LITAF"/>
    <property type="match status" value="1"/>
</dbReference>
<dbReference type="PROSITE" id="PS00463">
    <property type="entry name" value="ZN2_CY6_FUNGAL_1"/>
    <property type="match status" value="1"/>
</dbReference>
<dbReference type="SMART" id="SM00066">
    <property type="entry name" value="GAL4"/>
    <property type="match status" value="1"/>
</dbReference>
<dbReference type="SUPFAM" id="SSF57701">
    <property type="entry name" value="Zn2/Cys6 DNA-binding domain"/>
    <property type="match status" value="1"/>
</dbReference>
<keyword evidence="3" id="KW-0862">Zinc</keyword>
<dbReference type="GeneID" id="4322729"/>
<feature type="compositionally biased region" description="Low complexity" evidence="11">
    <location>
        <begin position="13"/>
        <end position="32"/>
    </location>
</feature>
<reference evidence="15" key="1">
    <citation type="submission" date="2005-09" db="EMBL/GenBank/DDBJ databases">
        <title>Annotation of the Aspergillus terreus NIH2624 genome.</title>
        <authorList>
            <person name="Birren B.W."/>
            <person name="Lander E.S."/>
            <person name="Galagan J.E."/>
            <person name="Nusbaum C."/>
            <person name="Devon K."/>
            <person name="Henn M."/>
            <person name="Ma L.-J."/>
            <person name="Jaffe D.B."/>
            <person name="Butler J."/>
            <person name="Alvarez P."/>
            <person name="Gnerre S."/>
            <person name="Grabherr M."/>
            <person name="Kleber M."/>
            <person name="Mauceli E.W."/>
            <person name="Brockman W."/>
            <person name="Rounsley S."/>
            <person name="Young S.K."/>
            <person name="LaButti K."/>
            <person name="Pushparaj V."/>
            <person name="DeCaprio D."/>
            <person name="Crawford M."/>
            <person name="Koehrsen M."/>
            <person name="Engels R."/>
            <person name="Montgomery P."/>
            <person name="Pearson M."/>
            <person name="Howarth C."/>
            <person name="Larson L."/>
            <person name="Luoma S."/>
            <person name="White J."/>
            <person name="Alvarado L."/>
            <person name="Kodira C.D."/>
            <person name="Zeng Q."/>
            <person name="Oleary S."/>
            <person name="Yandava C."/>
            <person name="Denning D.W."/>
            <person name="Nierman W.C."/>
            <person name="Milne T."/>
            <person name="Madden K."/>
        </authorList>
    </citation>
    <scope>NUCLEOTIDE SEQUENCE [LARGE SCALE GENOMIC DNA]</scope>
    <source>
        <strain evidence="15">NIH 2624 / FGSC A1156</strain>
    </source>
</reference>
<proteinExistence type="inferred from homology"/>
<feature type="domain" description="LITAF" evidence="13">
    <location>
        <begin position="80"/>
        <end position="161"/>
    </location>
</feature>
<comment type="similarity">
    <text evidence="8">Belongs to the prtT family.</text>
</comment>
<accession>Q0CFE8</accession>
<feature type="domain" description="Zn(2)-C6 fungal-type" evidence="12">
    <location>
        <begin position="221"/>
        <end position="254"/>
    </location>
</feature>